<dbReference type="SUPFAM" id="SSF81301">
    <property type="entry name" value="Nucleotidyltransferase"/>
    <property type="match status" value="1"/>
</dbReference>
<sequence>MIDDDLFVAIKRLREWARAHVRRQWVYGSQLKGVQRKDSDLDVAMEIDAMCSDETARVSWVCHRTEWETEMTALVPYKVHLQDYDLTNPTSRVVAYIGCCAVLVYQRDPMVEG</sequence>
<evidence type="ECO:0000313" key="3">
    <source>
        <dbReference type="Proteomes" id="UP000071859"/>
    </source>
</evidence>
<reference evidence="2" key="1">
    <citation type="submission" date="2016-01" db="EMBL/GenBank/DDBJ databases">
        <authorList>
            <person name="Peeters C."/>
        </authorList>
    </citation>
    <scope>NUCLEOTIDE SEQUENCE</scope>
    <source>
        <strain evidence="2">LMG 29321</strain>
    </source>
</reference>
<feature type="domain" description="Polymerase beta nucleotidyltransferase" evidence="1">
    <location>
        <begin position="20"/>
        <end position="108"/>
    </location>
</feature>
<dbReference type="EMBL" id="FCOX02000113">
    <property type="protein sequence ID" value="SAL06368.1"/>
    <property type="molecule type" value="Genomic_DNA"/>
</dbReference>
<dbReference type="CDD" id="cd05403">
    <property type="entry name" value="NT_KNTase_like"/>
    <property type="match status" value="1"/>
</dbReference>
<comment type="caution">
    <text evidence="2">The sequence shown here is derived from an EMBL/GenBank/DDBJ whole genome shotgun (WGS) entry which is preliminary data.</text>
</comment>
<gene>
    <name evidence="2" type="ORF">AWB78_08034</name>
</gene>
<evidence type="ECO:0000259" key="1">
    <source>
        <dbReference type="Pfam" id="PF18765"/>
    </source>
</evidence>
<dbReference type="Proteomes" id="UP000071859">
    <property type="component" value="Unassembled WGS sequence"/>
</dbReference>
<dbReference type="AlphaFoldDB" id="A0A158EHQ8"/>
<protein>
    <recommendedName>
        <fullName evidence="1">Polymerase beta nucleotidyltransferase domain-containing protein</fullName>
    </recommendedName>
</protein>
<dbReference type="OrthoDB" id="9131665at2"/>
<dbReference type="Gene3D" id="3.30.460.10">
    <property type="entry name" value="Beta Polymerase, domain 2"/>
    <property type="match status" value="1"/>
</dbReference>
<dbReference type="Pfam" id="PF18765">
    <property type="entry name" value="Polbeta"/>
    <property type="match status" value="1"/>
</dbReference>
<dbReference type="InterPro" id="IPR043519">
    <property type="entry name" value="NT_sf"/>
</dbReference>
<evidence type="ECO:0000313" key="2">
    <source>
        <dbReference type="EMBL" id="SAL06368.1"/>
    </source>
</evidence>
<organism evidence="2 3">
    <name type="scientific">Caballeronia calidae</name>
    <dbReference type="NCBI Taxonomy" id="1777139"/>
    <lineage>
        <taxon>Bacteria</taxon>
        <taxon>Pseudomonadati</taxon>
        <taxon>Pseudomonadota</taxon>
        <taxon>Betaproteobacteria</taxon>
        <taxon>Burkholderiales</taxon>
        <taxon>Burkholderiaceae</taxon>
        <taxon>Caballeronia</taxon>
    </lineage>
</organism>
<keyword evidence="3" id="KW-1185">Reference proteome</keyword>
<accession>A0A158EHQ8</accession>
<name>A0A158EHQ8_9BURK</name>
<proteinExistence type="predicted"/>
<dbReference type="RefSeq" id="WP_062612270.1">
    <property type="nucleotide sequence ID" value="NZ_FCOX02000113.1"/>
</dbReference>
<dbReference type="InterPro" id="IPR041633">
    <property type="entry name" value="Polbeta"/>
</dbReference>